<protein>
    <submittedName>
        <fullName evidence="4">Glycosyltransferase</fullName>
        <ecNumber evidence="4">2.4.-.-</ecNumber>
    </submittedName>
</protein>
<dbReference type="InterPro" id="IPR001173">
    <property type="entry name" value="Glyco_trans_2-like"/>
</dbReference>
<dbReference type="InterPro" id="IPR029044">
    <property type="entry name" value="Nucleotide-diphossugar_trans"/>
</dbReference>
<dbReference type="Pfam" id="PF00535">
    <property type="entry name" value="Glycos_transf_2"/>
    <property type="match status" value="1"/>
</dbReference>
<organism evidence="4 5">
    <name type="scientific">Anaeromassilibacillus senegalensis</name>
    <dbReference type="NCBI Taxonomy" id="1673717"/>
    <lineage>
        <taxon>Bacteria</taxon>
        <taxon>Bacillati</taxon>
        <taxon>Bacillota</taxon>
        <taxon>Clostridia</taxon>
        <taxon>Eubacteriales</taxon>
        <taxon>Acutalibacteraceae</taxon>
        <taxon>Anaeromassilibacillus</taxon>
    </lineage>
</organism>
<dbReference type="RefSeq" id="WP_087230461.1">
    <property type="nucleotide sequence ID" value="NZ_JAKNHQ010000001.1"/>
</dbReference>
<dbReference type="CDD" id="cd04194">
    <property type="entry name" value="GT8_A4GalT_like"/>
    <property type="match status" value="1"/>
</dbReference>
<dbReference type="EMBL" id="JAKNHQ010000001">
    <property type="protein sequence ID" value="MCG4609554.1"/>
    <property type="molecule type" value="Genomic_DNA"/>
</dbReference>
<dbReference type="Pfam" id="PF01501">
    <property type="entry name" value="Glyco_transf_8"/>
    <property type="match status" value="1"/>
</dbReference>
<evidence type="ECO:0000256" key="2">
    <source>
        <dbReference type="ARBA" id="ARBA00022679"/>
    </source>
</evidence>
<dbReference type="Proteomes" id="UP001298681">
    <property type="component" value="Unassembled WGS sequence"/>
</dbReference>
<dbReference type="PANTHER" id="PTHR22916:SF51">
    <property type="entry name" value="GLYCOSYLTRANSFERASE EPSH-RELATED"/>
    <property type="match status" value="1"/>
</dbReference>
<sequence>MKNLEATVIRDKKILDIIFITDNNFSMPTGVAIQSLFYNRDKNSVYNIHVICNSVEEYNREKLLKLQASNFNIDLVDVSETELHQKFVKENFPVSISATFKFFLPELFPNLTKALYIDGDLIIQSNLLKLYFTDISGVYAGVVKDYHALTFKGDVWKRLGVRFEAYFNSGVMLLNLEKMRNDHITEKLVEYRLNGINYYMDQDALNVVFGNSVKYLNFNYNMTMTNWRNKTIEDLAEYYALPMVDDKYDYLRNADIVHFASSDKPWVYYNTHYADVWFYYFLLSPFNETCLNRTSLDTIISSKEIKDIRIQKEHVCRTNYRLAIYPRISNSPAISVVVPVFNAEEYLEDCLSSIFNQTFGNVEVICVDDGSTDGSGKILDKWALEEARLKVIHQKNSYAGVARNNAIKMARGAYIVFIDADDVFAQNAFEAYYNSAIAADADVVVSSVYIFQQKLTEARIANNWLDPDYVPNRSVFSSDDNLPFIFNFTPGGPGGKCFKKDFIENKNLTFLSLNKSEDFYFIHLGIAEASHIAIIREPLYYIRTVHTSLEHRKDDMPLLFWEAIMLMKERLIADGIFDKVKQSFINENVNRFAYNLKTMETSDSYEKVLDKLREIYAQELGLGDYPRNYYYKQDNYEYLCKLLGIDFVSKQNEKVKYVFNKSNQSKDLEADLIRASWSYRIGRFITFIPRKIRGGIRCYKEHGISYTLGRIREKFIALFEN</sequence>
<dbReference type="InterPro" id="IPR002495">
    <property type="entry name" value="Glyco_trans_8"/>
</dbReference>
<dbReference type="Gene3D" id="3.90.550.10">
    <property type="entry name" value="Spore Coat Polysaccharide Biosynthesis Protein SpsA, Chain A"/>
    <property type="match status" value="2"/>
</dbReference>
<proteinExistence type="predicted"/>
<dbReference type="EC" id="2.4.-.-" evidence="4"/>
<evidence type="ECO:0000256" key="1">
    <source>
        <dbReference type="ARBA" id="ARBA00022676"/>
    </source>
</evidence>
<keyword evidence="5" id="KW-1185">Reference proteome</keyword>
<name>A0ABS9MGG6_9FIRM</name>
<gene>
    <name evidence="4" type="ORF">L0P57_01165</name>
</gene>
<evidence type="ECO:0000313" key="5">
    <source>
        <dbReference type="Proteomes" id="UP001298681"/>
    </source>
</evidence>
<dbReference type="GO" id="GO:0016757">
    <property type="term" value="F:glycosyltransferase activity"/>
    <property type="evidence" value="ECO:0007669"/>
    <property type="project" value="UniProtKB-KW"/>
</dbReference>
<dbReference type="SUPFAM" id="SSF53448">
    <property type="entry name" value="Nucleotide-diphospho-sugar transferases"/>
    <property type="match status" value="2"/>
</dbReference>
<evidence type="ECO:0000313" key="4">
    <source>
        <dbReference type="EMBL" id="MCG4609554.1"/>
    </source>
</evidence>
<accession>A0ABS9MGG6</accession>
<evidence type="ECO:0000259" key="3">
    <source>
        <dbReference type="Pfam" id="PF00535"/>
    </source>
</evidence>
<comment type="caution">
    <text evidence="4">The sequence shown here is derived from an EMBL/GenBank/DDBJ whole genome shotgun (WGS) entry which is preliminary data.</text>
</comment>
<reference evidence="4 5" key="1">
    <citation type="submission" date="2022-01" db="EMBL/GenBank/DDBJ databases">
        <title>Collection of gut derived symbiotic bacterial strains cultured from healthy donors.</title>
        <authorList>
            <person name="Lin H."/>
            <person name="Kohout C."/>
            <person name="Waligurski E."/>
            <person name="Pamer E.G."/>
        </authorList>
    </citation>
    <scope>NUCLEOTIDE SEQUENCE [LARGE SCALE GENOMIC DNA]</scope>
    <source>
        <strain evidence="4 5">DFI.7.58</strain>
    </source>
</reference>
<keyword evidence="1 4" id="KW-0328">Glycosyltransferase</keyword>
<keyword evidence="2 4" id="KW-0808">Transferase</keyword>
<feature type="domain" description="Glycosyltransferase 2-like" evidence="3">
    <location>
        <begin position="335"/>
        <end position="464"/>
    </location>
</feature>
<dbReference type="PANTHER" id="PTHR22916">
    <property type="entry name" value="GLYCOSYLTRANSFERASE"/>
    <property type="match status" value="1"/>
</dbReference>
<dbReference type="CDD" id="cd00761">
    <property type="entry name" value="Glyco_tranf_GTA_type"/>
    <property type="match status" value="1"/>
</dbReference>